<organism evidence="1 2">
    <name type="scientific">Thauera chlorobenzoica</name>
    <dbReference type="NCBI Taxonomy" id="96773"/>
    <lineage>
        <taxon>Bacteria</taxon>
        <taxon>Pseudomonadati</taxon>
        <taxon>Pseudomonadota</taxon>
        <taxon>Betaproteobacteria</taxon>
        <taxon>Rhodocyclales</taxon>
        <taxon>Zoogloeaceae</taxon>
        <taxon>Thauera</taxon>
    </lineage>
</organism>
<dbReference type="KEGG" id="tcl:Tchl_0190"/>
<dbReference type="Proteomes" id="UP000185739">
    <property type="component" value="Chromosome"/>
</dbReference>
<accession>A0A1H5YJE3</accession>
<proteinExistence type="predicted"/>
<dbReference type="STRING" id="96773.Tchl_0190"/>
<name>A0A1H5YJE3_9RHOO</name>
<reference evidence="1 2" key="1">
    <citation type="submission" date="2016-12" db="EMBL/GenBank/DDBJ databases">
        <title>Complete genome sequence of Thauera chlorobenzoica, a Betaproteobacterium degrading haloaromatics anaerobically to CO2 and halides.</title>
        <authorList>
            <person name="Goris T."/>
            <person name="Mergelsberg M."/>
            <person name="Boll M."/>
        </authorList>
    </citation>
    <scope>NUCLEOTIDE SEQUENCE [LARGE SCALE GENOMIC DNA]</scope>
    <source>
        <strain evidence="1 2">3CB1</strain>
    </source>
</reference>
<keyword evidence="2" id="KW-1185">Reference proteome</keyword>
<sequence>MITKFLAAAILACSTLASAPALAHGGAAPKHGGVVQTASDLSFELVAGEGAAMLYVEDHGKPMVPTGMSGKLTVLNGTEKSEAPLVVSGDKLEARGVTIAKGAKVVAAINTADQKAITVRFTVR</sequence>
<evidence type="ECO:0000313" key="1">
    <source>
        <dbReference type="EMBL" id="APR03063.1"/>
    </source>
</evidence>
<dbReference type="EMBL" id="CP018839">
    <property type="protein sequence ID" value="APR03063.1"/>
    <property type="molecule type" value="Genomic_DNA"/>
</dbReference>
<evidence type="ECO:0000313" key="2">
    <source>
        <dbReference type="Proteomes" id="UP000185739"/>
    </source>
</evidence>
<dbReference type="RefSeq" id="WP_002937770.1">
    <property type="nucleotide sequence ID" value="NZ_CP018839.1"/>
</dbReference>
<gene>
    <name evidence="1" type="ORF">Tchl_0190</name>
</gene>
<dbReference type="AlphaFoldDB" id="A0A1H5YJE3"/>
<protein>
    <submittedName>
        <fullName evidence="1">Uncharacterized protein</fullName>
    </submittedName>
</protein>